<dbReference type="InterPro" id="IPR035684">
    <property type="entry name" value="ArgRS_core"/>
</dbReference>
<dbReference type="Pfam" id="PF00750">
    <property type="entry name" value="tRNA-synt_1d"/>
    <property type="match status" value="1"/>
</dbReference>
<dbReference type="GO" id="GO:0006420">
    <property type="term" value="P:arginyl-tRNA aminoacylation"/>
    <property type="evidence" value="ECO:0007669"/>
    <property type="project" value="UniProtKB-UniRule"/>
</dbReference>
<evidence type="ECO:0000256" key="6">
    <source>
        <dbReference type="ARBA" id="ARBA00022917"/>
    </source>
</evidence>
<dbReference type="InterPro" id="IPR009080">
    <property type="entry name" value="tRNAsynth_Ia_anticodon-bd"/>
</dbReference>
<comment type="subcellular location">
    <subcellularLocation>
        <location evidence="9">Cytoplasm</location>
    </subcellularLocation>
</comment>
<dbReference type="Proteomes" id="UP000291117">
    <property type="component" value="Unassembled WGS sequence"/>
</dbReference>
<sequence>MNIEHKIIAATVAAVKELYQQDLPENQVNLQDTRAEFEGQITIVVFPVVRFSKKSPEATATDLGEYLVANIEEITAFSVVKGFLNLSIADAYWVNLFNTDLLNPSFGVFSPNGKKVMVEYSSPNTNKPLHLGHVRNNLLGYSVAELLKASGYDVVKVNLVNDRGIHICKSMLAWQKWGNGETPESSLMKGDHLVGKYYVIFDKEYKKEIEALKLEGQTEEEAKKNAPLIKEAQKMLLDWEAGVPEVIELWKTMNGWVYDGFAVSYKNLGVDFDKYYYESNTYLLGKGTVDEGLEKGVFFKKPDGSVWIDLTADGLDQKLVLRADGTSVYITQDLGTAQMKYDDFKMDESIYVVGNEQDYHFKVLFLILEKLGKSWATGLHHLSYGMVDLPSGKMKSREGTVVDADDLVAEMIDTAKAKTEALGKVNDFDEEEKERLYYNIGMGALKYFLLKVEPKKRLLFDPAESIDFQGNTGPFIQYTHARIKSLLLKAGYDFAHAGIADAEITATEKEMIMLLAKYPNEIQSAAKTHSPAVLANYLYEVAKMFNKFYHETPPIIKEENEAVKKHRLNLSFVTAEVLKRGMRILGIAVPERM</sequence>
<dbReference type="HAMAP" id="MF_00123">
    <property type="entry name" value="Arg_tRNA_synth"/>
    <property type="match status" value="1"/>
</dbReference>
<dbReference type="RefSeq" id="WP_131610937.1">
    <property type="nucleotide sequence ID" value="NZ_SJSM01000016.1"/>
</dbReference>
<keyword evidence="4 9" id="KW-0547">Nucleotide-binding</keyword>
<feature type="domain" description="DALR anticodon binding" evidence="11">
    <location>
        <begin position="476"/>
        <end position="593"/>
    </location>
</feature>
<dbReference type="FunFam" id="3.40.50.620:FF:000125">
    <property type="entry name" value="Arginine--tRNA ligase"/>
    <property type="match status" value="1"/>
</dbReference>
<dbReference type="InterPro" id="IPR014729">
    <property type="entry name" value="Rossmann-like_a/b/a_fold"/>
</dbReference>
<evidence type="ECO:0000256" key="8">
    <source>
        <dbReference type="ARBA" id="ARBA00049339"/>
    </source>
</evidence>
<evidence type="ECO:0000256" key="9">
    <source>
        <dbReference type="HAMAP-Rule" id="MF_00123"/>
    </source>
</evidence>
<keyword evidence="3 9" id="KW-0436">Ligase</keyword>
<keyword evidence="5 9" id="KW-0067">ATP-binding</keyword>
<dbReference type="EC" id="6.1.1.19" evidence="9"/>
<evidence type="ECO:0000256" key="5">
    <source>
        <dbReference type="ARBA" id="ARBA00022840"/>
    </source>
</evidence>
<keyword evidence="7 9" id="KW-0030">Aminoacyl-tRNA synthetase</keyword>
<evidence type="ECO:0000256" key="2">
    <source>
        <dbReference type="ARBA" id="ARBA00022490"/>
    </source>
</evidence>
<dbReference type="InterPro" id="IPR001278">
    <property type="entry name" value="Arg-tRNA-ligase"/>
</dbReference>
<dbReference type="PROSITE" id="PS00178">
    <property type="entry name" value="AA_TRNA_LIGASE_I"/>
    <property type="match status" value="1"/>
</dbReference>
<keyword evidence="6 9" id="KW-0648">Protein biosynthesis</keyword>
<dbReference type="Pfam" id="PF05746">
    <property type="entry name" value="DALR_1"/>
    <property type="match status" value="1"/>
</dbReference>
<dbReference type="GO" id="GO:0005737">
    <property type="term" value="C:cytoplasm"/>
    <property type="evidence" value="ECO:0007669"/>
    <property type="project" value="UniProtKB-SubCell"/>
</dbReference>
<dbReference type="NCBIfam" id="TIGR00456">
    <property type="entry name" value="argS"/>
    <property type="match status" value="1"/>
</dbReference>
<organism evidence="13 14">
    <name type="scientific">Pedobacter hiemivivus</name>
    <dbReference type="NCBI Taxonomy" id="2530454"/>
    <lineage>
        <taxon>Bacteria</taxon>
        <taxon>Pseudomonadati</taxon>
        <taxon>Bacteroidota</taxon>
        <taxon>Sphingobacteriia</taxon>
        <taxon>Sphingobacteriales</taxon>
        <taxon>Sphingobacteriaceae</taxon>
        <taxon>Pedobacter</taxon>
    </lineage>
</organism>
<evidence type="ECO:0000256" key="10">
    <source>
        <dbReference type="RuleBase" id="RU363038"/>
    </source>
</evidence>
<dbReference type="GO" id="GO:0004814">
    <property type="term" value="F:arginine-tRNA ligase activity"/>
    <property type="evidence" value="ECO:0007669"/>
    <property type="project" value="UniProtKB-UniRule"/>
</dbReference>
<dbReference type="SMART" id="SM00836">
    <property type="entry name" value="DALR_1"/>
    <property type="match status" value="1"/>
</dbReference>
<dbReference type="AlphaFoldDB" id="A0A4R0MV46"/>
<dbReference type="SUPFAM" id="SSF47323">
    <property type="entry name" value="Anticodon-binding domain of a subclass of class I aminoacyl-tRNA synthetases"/>
    <property type="match status" value="1"/>
</dbReference>
<dbReference type="PANTHER" id="PTHR11956:SF5">
    <property type="entry name" value="ARGININE--TRNA LIGASE, CYTOPLASMIC"/>
    <property type="match status" value="1"/>
</dbReference>
<feature type="domain" description="Arginyl tRNA synthetase N-terminal" evidence="12">
    <location>
        <begin position="1"/>
        <end position="88"/>
    </location>
</feature>
<comment type="caution">
    <text evidence="13">The sequence shown here is derived from an EMBL/GenBank/DDBJ whole genome shotgun (WGS) entry which is preliminary data.</text>
</comment>
<dbReference type="InterPro" id="IPR001412">
    <property type="entry name" value="aa-tRNA-synth_I_CS"/>
</dbReference>
<dbReference type="PANTHER" id="PTHR11956">
    <property type="entry name" value="ARGINYL-TRNA SYNTHETASE"/>
    <property type="match status" value="1"/>
</dbReference>
<proteinExistence type="inferred from homology"/>
<dbReference type="InterPro" id="IPR036695">
    <property type="entry name" value="Arg-tRNA-synth_N_sf"/>
</dbReference>
<name>A0A4R0MV46_9SPHI</name>
<dbReference type="PRINTS" id="PR01038">
    <property type="entry name" value="TRNASYNTHARG"/>
</dbReference>
<gene>
    <name evidence="9" type="primary">argS</name>
    <name evidence="13" type="ORF">EZ444_20050</name>
</gene>
<comment type="similarity">
    <text evidence="1 9 10">Belongs to the class-I aminoacyl-tRNA synthetase family.</text>
</comment>
<evidence type="ECO:0000259" key="11">
    <source>
        <dbReference type="SMART" id="SM00836"/>
    </source>
</evidence>
<evidence type="ECO:0000313" key="13">
    <source>
        <dbReference type="EMBL" id="TCC91010.1"/>
    </source>
</evidence>
<dbReference type="Gene3D" id="3.40.50.620">
    <property type="entry name" value="HUPs"/>
    <property type="match status" value="1"/>
</dbReference>
<evidence type="ECO:0000313" key="14">
    <source>
        <dbReference type="Proteomes" id="UP000291117"/>
    </source>
</evidence>
<dbReference type="Gene3D" id="3.30.1360.70">
    <property type="entry name" value="Arginyl tRNA synthetase N-terminal domain"/>
    <property type="match status" value="1"/>
</dbReference>
<feature type="short sequence motif" description="'HIGH' region" evidence="9">
    <location>
        <begin position="123"/>
        <end position="133"/>
    </location>
</feature>
<keyword evidence="14" id="KW-1185">Reference proteome</keyword>
<reference evidence="13 14" key="1">
    <citation type="submission" date="2019-02" db="EMBL/GenBank/DDBJ databases">
        <title>Pedobacter sp. RP-3-8 sp. nov., isolated from Arctic soil.</title>
        <authorList>
            <person name="Dahal R.H."/>
        </authorList>
    </citation>
    <scope>NUCLEOTIDE SEQUENCE [LARGE SCALE GENOMIC DNA]</scope>
    <source>
        <strain evidence="13 14">RP-3-8</strain>
    </source>
</reference>
<dbReference type="OrthoDB" id="9805987at2"/>
<dbReference type="Gene3D" id="1.10.730.10">
    <property type="entry name" value="Isoleucyl-tRNA Synthetase, Domain 1"/>
    <property type="match status" value="1"/>
</dbReference>
<evidence type="ECO:0000256" key="7">
    <source>
        <dbReference type="ARBA" id="ARBA00023146"/>
    </source>
</evidence>
<dbReference type="GO" id="GO:0005524">
    <property type="term" value="F:ATP binding"/>
    <property type="evidence" value="ECO:0007669"/>
    <property type="project" value="UniProtKB-UniRule"/>
</dbReference>
<dbReference type="FunFam" id="1.10.730.10:FF:000006">
    <property type="entry name" value="Arginyl-tRNA synthetase 2, mitochondrial"/>
    <property type="match status" value="1"/>
</dbReference>
<dbReference type="SMART" id="SM01016">
    <property type="entry name" value="Arg_tRNA_synt_N"/>
    <property type="match status" value="1"/>
</dbReference>
<dbReference type="EMBL" id="SJSM01000016">
    <property type="protein sequence ID" value="TCC91010.1"/>
    <property type="molecule type" value="Genomic_DNA"/>
</dbReference>
<evidence type="ECO:0000256" key="1">
    <source>
        <dbReference type="ARBA" id="ARBA00005594"/>
    </source>
</evidence>
<dbReference type="SUPFAM" id="SSF55190">
    <property type="entry name" value="Arginyl-tRNA synthetase (ArgRS), N-terminal 'additional' domain"/>
    <property type="match status" value="1"/>
</dbReference>
<comment type="subunit">
    <text evidence="9">Monomer.</text>
</comment>
<evidence type="ECO:0000256" key="4">
    <source>
        <dbReference type="ARBA" id="ARBA00022741"/>
    </source>
</evidence>
<comment type="catalytic activity">
    <reaction evidence="8 9">
        <text>tRNA(Arg) + L-arginine + ATP = L-arginyl-tRNA(Arg) + AMP + diphosphate</text>
        <dbReference type="Rhea" id="RHEA:20301"/>
        <dbReference type="Rhea" id="RHEA-COMP:9658"/>
        <dbReference type="Rhea" id="RHEA-COMP:9673"/>
        <dbReference type="ChEBI" id="CHEBI:30616"/>
        <dbReference type="ChEBI" id="CHEBI:32682"/>
        <dbReference type="ChEBI" id="CHEBI:33019"/>
        <dbReference type="ChEBI" id="CHEBI:78442"/>
        <dbReference type="ChEBI" id="CHEBI:78513"/>
        <dbReference type="ChEBI" id="CHEBI:456215"/>
        <dbReference type="EC" id="6.1.1.19"/>
    </reaction>
</comment>
<dbReference type="InterPro" id="IPR008909">
    <property type="entry name" value="DALR_anticod-bd"/>
</dbReference>
<accession>A0A4R0MV46</accession>
<protein>
    <recommendedName>
        <fullName evidence="9">Arginine--tRNA ligase</fullName>
        <ecNumber evidence="9">6.1.1.19</ecNumber>
    </recommendedName>
    <alternativeName>
        <fullName evidence="9">Arginyl-tRNA synthetase</fullName>
        <shortName evidence="9">ArgRS</shortName>
    </alternativeName>
</protein>
<keyword evidence="2 9" id="KW-0963">Cytoplasm</keyword>
<evidence type="ECO:0000259" key="12">
    <source>
        <dbReference type="SMART" id="SM01016"/>
    </source>
</evidence>
<evidence type="ECO:0000256" key="3">
    <source>
        <dbReference type="ARBA" id="ARBA00022598"/>
    </source>
</evidence>
<dbReference type="InterPro" id="IPR005148">
    <property type="entry name" value="Arg-tRNA-synth_N"/>
</dbReference>
<dbReference type="SUPFAM" id="SSF52374">
    <property type="entry name" value="Nucleotidylyl transferase"/>
    <property type="match status" value="1"/>
</dbReference>